<feature type="compositionally biased region" description="Basic and acidic residues" evidence="1">
    <location>
        <begin position="247"/>
        <end position="258"/>
    </location>
</feature>
<protein>
    <submittedName>
        <fullName evidence="2">Uncharacterized protein</fullName>
    </submittedName>
</protein>
<gene>
    <name evidence="2" type="ORF">BDP27DRAFT_1422950</name>
</gene>
<name>A0A9P5PQ22_9AGAR</name>
<proteinExistence type="predicted"/>
<evidence type="ECO:0000313" key="3">
    <source>
        <dbReference type="Proteomes" id="UP000772434"/>
    </source>
</evidence>
<dbReference type="EMBL" id="JADNRY010000074">
    <property type="protein sequence ID" value="KAF9067393.1"/>
    <property type="molecule type" value="Genomic_DNA"/>
</dbReference>
<evidence type="ECO:0000256" key="1">
    <source>
        <dbReference type="SAM" id="MobiDB-lite"/>
    </source>
</evidence>
<feature type="compositionally biased region" description="Polar residues" evidence="1">
    <location>
        <begin position="1"/>
        <end position="17"/>
    </location>
</feature>
<sequence length="496" mass="55617">MGSGKTASTRKAASQRGSVMRKSAKNGNKDEVEEKTSPVSTPSSKPYPKPKSLAKPSAPPNGPAPDDNEAAQLLMSLGQAPKRLTNEEYERQKAKNLDSWVSSELERFTNARVQYLYSEPEKNTPVQHRRPDFRYRRWKRAHYTSLKRTMLLSSSPLALQQLTSHSCFAVANNFEVPVTYLGSIGYTASYQPKTPKPVPKLVNNEDRYERMLESVDDHIQESKSKKKGKGVVKPFTVRIVNTSSPGDGKKDGKKDVSSGKKSLYSQGKKANEDEPALTVDVDEQEHILHQKIEKNFHCDEHNKPCWTKTSDGSHYHFTTGDLSIWASLAWRHCATLDVPPQKILQSIDNHAGFQSHVRGRARATDNQQWQASPSPYGPYTPPPPFWGFPPADSTFASIVPSHQSLETISHASCIRLASVVGDEQKERGNDSVNYARFDGVLRDEGILRIDDLLDLRTADHLQRMLGCNWGTANRIMRYAKEDIGSTRSHKKARHSK</sequence>
<feature type="compositionally biased region" description="Basic and acidic residues" evidence="1">
    <location>
        <begin position="27"/>
        <end position="36"/>
    </location>
</feature>
<dbReference type="Proteomes" id="UP000772434">
    <property type="component" value="Unassembled WGS sequence"/>
</dbReference>
<evidence type="ECO:0000313" key="2">
    <source>
        <dbReference type="EMBL" id="KAF9067393.1"/>
    </source>
</evidence>
<dbReference type="AlphaFoldDB" id="A0A9P5PQ22"/>
<dbReference type="OrthoDB" id="3027237at2759"/>
<feature type="region of interest" description="Disordered" evidence="1">
    <location>
        <begin position="1"/>
        <end position="69"/>
    </location>
</feature>
<keyword evidence="3" id="KW-1185">Reference proteome</keyword>
<reference evidence="2" key="1">
    <citation type="submission" date="2020-11" db="EMBL/GenBank/DDBJ databases">
        <authorList>
            <consortium name="DOE Joint Genome Institute"/>
            <person name="Ahrendt S."/>
            <person name="Riley R."/>
            <person name="Andreopoulos W."/>
            <person name="Labutti K."/>
            <person name="Pangilinan J."/>
            <person name="Ruiz-Duenas F.J."/>
            <person name="Barrasa J.M."/>
            <person name="Sanchez-Garcia M."/>
            <person name="Camarero S."/>
            <person name="Miyauchi S."/>
            <person name="Serrano A."/>
            <person name="Linde D."/>
            <person name="Babiker R."/>
            <person name="Drula E."/>
            <person name="Ayuso-Fernandez I."/>
            <person name="Pacheco R."/>
            <person name="Padilla G."/>
            <person name="Ferreira P."/>
            <person name="Barriuso J."/>
            <person name="Kellner H."/>
            <person name="Castanera R."/>
            <person name="Alfaro M."/>
            <person name="Ramirez L."/>
            <person name="Pisabarro A.G."/>
            <person name="Kuo A."/>
            <person name="Tritt A."/>
            <person name="Lipzen A."/>
            <person name="He G."/>
            <person name="Yan M."/>
            <person name="Ng V."/>
            <person name="Cullen D."/>
            <person name="Martin F."/>
            <person name="Rosso M.-N."/>
            <person name="Henrissat B."/>
            <person name="Hibbett D."/>
            <person name="Martinez A.T."/>
            <person name="Grigoriev I.V."/>
        </authorList>
    </citation>
    <scope>NUCLEOTIDE SEQUENCE</scope>
    <source>
        <strain evidence="2">AH 40177</strain>
    </source>
</reference>
<accession>A0A9P5PQ22</accession>
<feature type="compositionally biased region" description="Low complexity" evidence="1">
    <location>
        <begin position="37"/>
        <end position="56"/>
    </location>
</feature>
<comment type="caution">
    <text evidence="2">The sequence shown here is derived from an EMBL/GenBank/DDBJ whole genome shotgun (WGS) entry which is preliminary data.</text>
</comment>
<organism evidence="2 3">
    <name type="scientific">Rhodocollybia butyracea</name>
    <dbReference type="NCBI Taxonomy" id="206335"/>
    <lineage>
        <taxon>Eukaryota</taxon>
        <taxon>Fungi</taxon>
        <taxon>Dikarya</taxon>
        <taxon>Basidiomycota</taxon>
        <taxon>Agaricomycotina</taxon>
        <taxon>Agaricomycetes</taxon>
        <taxon>Agaricomycetidae</taxon>
        <taxon>Agaricales</taxon>
        <taxon>Marasmiineae</taxon>
        <taxon>Omphalotaceae</taxon>
        <taxon>Rhodocollybia</taxon>
    </lineage>
</organism>
<feature type="region of interest" description="Disordered" evidence="1">
    <location>
        <begin position="236"/>
        <end position="275"/>
    </location>
</feature>